<keyword evidence="8" id="KW-0648">Protein biosynthesis</keyword>
<dbReference type="NCBIfam" id="TIGR00435">
    <property type="entry name" value="cysS"/>
    <property type="match status" value="1"/>
</dbReference>
<evidence type="ECO:0000256" key="9">
    <source>
        <dbReference type="ARBA" id="ARBA00023146"/>
    </source>
</evidence>
<feature type="region of interest" description="Disordered" evidence="11">
    <location>
        <begin position="713"/>
        <end position="784"/>
    </location>
</feature>
<dbReference type="InterPro" id="IPR009080">
    <property type="entry name" value="tRNAsynth_Ia_anticodon-bd"/>
</dbReference>
<protein>
    <recommendedName>
        <fullName evidence="2">cysteine--tRNA ligase</fullName>
        <ecNumber evidence="2">6.1.1.16</ecNumber>
    </recommendedName>
    <alternativeName>
        <fullName evidence="10">Cysteinyl-tRNA synthetase</fullName>
    </alternativeName>
</protein>
<dbReference type="Gene3D" id="3.40.50.620">
    <property type="entry name" value="HUPs"/>
    <property type="match status" value="2"/>
</dbReference>
<reference evidence="13" key="1">
    <citation type="submission" date="2023-03" db="EMBL/GenBank/DDBJ databases">
        <title>Mating type loci evolution in Malassezia.</title>
        <authorList>
            <person name="Coelho M.A."/>
        </authorList>
    </citation>
    <scope>NUCLEOTIDE SEQUENCE</scope>
    <source>
        <strain evidence="13">CBS 11721</strain>
    </source>
</reference>
<dbReference type="GO" id="GO:0006423">
    <property type="term" value="P:cysteinyl-tRNA aminoacylation"/>
    <property type="evidence" value="ECO:0007669"/>
    <property type="project" value="InterPro"/>
</dbReference>
<keyword evidence="7" id="KW-0067">ATP-binding</keyword>
<evidence type="ECO:0000256" key="6">
    <source>
        <dbReference type="ARBA" id="ARBA00022833"/>
    </source>
</evidence>
<dbReference type="EC" id="6.1.1.16" evidence="2"/>
<gene>
    <name evidence="13" type="primary">CYR1_1</name>
    <name evidence="13" type="ORF">MCUN1_002960</name>
</gene>
<dbReference type="Pfam" id="PF01406">
    <property type="entry name" value="tRNA-synt_1e"/>
    <property type="match status" value="1"/>
</dbReference>
<dbReference type="InterPro" id="IPR024909">
    <property type="entry name" value="Cys-tRNA/MSH_ligase"/>
</dbReference>
<evidence type="ECO:0000256" key="11">
    <source>
        <dbReference type="SAM" id="MobiDB-lite"/>
    </source>
</evidence>
<keyword evidence="14" id="KW-1185">Reference proteome</keyword>
<evidence type="ECO:0000256" key="8">
    <source>
        <dbReference type="ARBA" id="ARBA00022917"/>
    </source>
</evidence>
<feature type="compositionally biased region" description="Basic and acidic residues" evidence="11">
    <location>
        <begin position="729"/>
        <end position="738"/>
    </location>
</feature>
<comment type="cofactor">
    <cofactor evidence="1">
        <name>Zn(2+)</name>
        <dbReference type="ChEBI" id="CHEBI:29105"/>
    </cofactor>
</comment>
<keyword evidence="6" id="KW-0862">Zinc</keyword>
<dbReference type="GO" id="GO:0046872">
    <property type="term" value="F:metal ion binding"/>
    <property type="evidence" value="ECO:0007669"/>
    <property type="project" value="UniProtKB-KW"/>
</dbReference>
<dbReference type="Proteomes" id="UP001219933">
    <property type="component" value="Chromosome 4"/>
</dbReference>
<evidence type="ECO:0000256" key="7">
    <source>
        <dbReference type="ARBA" id="ARBA00022840"/>
    </source>
</evidence>
<name>A0AAF0J7U7_9BASI</name>
<dbReference type="HAMAP" id="MF_00041">
    <property type="entry name" value="Cys_tRNA_synth"/>
    <property type="match status" value="1"/>
</dbReference>
<dbReference type="InterPro" id="IPR014729">
    <property type="entry name" value="Rossmann-like_a/b/a_fold"/>
</dbReference>
<evidence type="ECO:0000256" key="4">
    <source>
        <dbReference type="ARBA" id="ARBA00022723"/>
    </source>
</evidence>
<organism evidence="13 14">
    <name type="scientific">Malassezia cuniculi</name>
    <dbReference type="NCBI Taxonomy" id="948313"/>
    <lineage>
        <taxon>Eukaryota</taxon>
        <taxon>Fungi</taxon>
        <taxon>Dikarya</taxon>
        <taxon>Basidiomycota</taxon>
        <taxon>Ustilaginomycotina</taxon>
        <taxon>Malasseziomycetes</taxon>
        <taxon>Malasseziales</taxon>
        <taxon>Malasseziaceae</taxon>
        <taxon>Malassezia</taxon>
    </lineage>
</organism>
<feature type="compositionally biased region" description="Basic and acidic residues" evidence="11">
    <location>
        <begin position="763"/>
        <end position="772"/>
    </location>
</feature>
<dbReference type="Gene3D" id="1.20.120.1910">
    <property type="entry name" value="Cysteine-tRNA ligase, C-terminal anti-codon recognition domain"/>
    <property type="match status" value="1"/>
</dbReference>
<feature type="domain" description="tRNA synthetases class I catalytic" evidence="12">
    <location>
        <begin position="40"/>
        <end position="500"/>
    </location>
</feature>
<evidence type="ECO:0000256" key="2">
    <source>
        <dbReference type="ARBA" id="ARBA00012832"/>
    </source>
</evidence>
<dbReference type="GO" id="GO:0004817">
    <property type="term" value="F:cysteine-tRNA ligase activity"/>
    <property type="evidence" value="ECO:0007669"/>
    <property type="project" value="UniProtKB-EC"/>
</dbReference>
<accession>A0AAF0J7U7</accession>
<dbReference type="SUPFAM" id="SSF47323">
    <property type="entry name" value="Anticodon-binding domain of a subclass of class I aminoacyl-tRNA synthetases"/>
    <property type="match status" value="1"/>
</dbReference>
<keyword evidence="3 13" id="KW-0436">Ligase</keyword>
<dbReference type="FunFam" id="1.20.120.1910:FF:000005">
    <property type="entry name" value="Cysteine-tRNA ligase, putative"/>
    <property type="match status" value="1"/>
</dbReference>
<dbReference type="CDD" id="cd00672">
    <property type="entry name" value="CysRS_core"/>
    <property type="match status" value="1"/>
</dbReference>
<evidence type="ECO:0000313" key="14">
    <source>
        <dbReference type="Proteomes" id="UP001219933"/>
    </source>
</evidence>
<proteinExistence type="inferred from homology"/>
<evidence type="ECO:0000313" key="13">
    <source>
        <dbReference type="EMBL" id="WFD36089.1"/>
    </source>
</evidence>
<dbReference type="InterPro" id="IPR015803">
    <property type="entry name" value="Cys-tRNA-ligase"/>
</dbReference>
<sequence>MSSTAETSTKAPVTWTAPVPVVPAPELHVWNSLTRSKVPFVPLRGRRVTWYNCGPTVYDASHMGHARNYVTQDILRRIMRDYLGYDVDFVMNITDIDDKIIVRARQSYLVRQLREKHAELSSELLQTVQDAWKSYFASTLVRFAPPAPPHESETDPVAAAEQRAGEGGWEQVARLAEDPEWRAKASAEAPKFSMWFKALNDSRSAQVAAAVALGAGETSAEQAALLIDASEDVLSAHLDKTLGHTVSDPAVFRDLAAYWEGAFFDDMARLNVERPTTLTRVSEYVPEIVSFIERIVSNGFGYVDEASPNRNVWFDTVAFDGGVCGASKHTYAKLAPWSKGNRELLEEGEGSLSTGASTTRGKRSAADFALWKSAKPGEPAWPSPWGMGRPGWHIECSVMASEVLGEQIDIHSGGVDLMFPHHDNELAQSEAAHQCGQWINYFLHTGHLHIEGLKMSKSLKNFISIDEALSRFSARQLRLAFLMQPWNSRMDFRESAMAEVRAAETSFNNFFANSKALLREAAARGATFSDGKNRYGDAEKELAARLADAQLQFRAAMCDNFDTPKGIDLLLQLVSRTNVYEKATARALVNVSLIEAVAQYVSSMLRMFGLGTGVVREGEIGWGTEAASGGVDTESLLQPYLVALSSFRDSVRRLARSGAPHTELLQLADRLRDIDLVDLGVALEDQEDGQALVKLVPAAELRAAREEKERLQAEKAARKAAAAAAAQQKRREQLERGRVAPADMFRPPHAEGYGTWDEQGIPTHDDKGEALAKKRRKNLEKEYERQTKLHTDYLAARDAGEID</sequence>
<keyword evidence="4" id="KW-0479">Metal-binding</keyword>
<dbReference type="GO" id="GO:0005524">
    <property type="term" value="F:ATP binding"/>
    <property type="evidence" value="ECO:0007669"/>
    <property type="project" value="UniProtKB-KW"/>
</dbReference>
<dbReference type="SUPFAM" id="SSF52374">
    <property type="entry name" value="Nucleotidylyl transferase"/>
    <property type="match status" value="1"/>
</dbReference>
<dbReference type="PANTHER" id="PTHR10890">
    <property type="entry name" value="CYSTEINYL-TRNA SYNTHETASE"/>
    <property type="match status" value="1"/>
</dbReference>
<dbReference type="GO" id="GO:0005737">
    <property type="term" value="C:cytoplasm"/>
    <property type="evidence" value="ECO:0007669"/>
    <property type="project" value="TreeGrafter"/>
</dbReference>
<evidence type="ECO:0000256" key="10">
    <source>
        <dbReference type="ARBA" id="ARBA00031499"/>
    </source>
</evidence>
<evidence type="ECO:0000256" key="5">
    <source>
        <dbReference type="ARBA" id="ARBA00022741"/>
    </source>
</evidence>
<evidence type="ECO:0000259" key="12">
    <source>
        <dbReference type="Pfam" id="PF01406"/>
    </source>
</evidence>
<dbReference type="PANTHER" id="PTHR10890:SF3">
    <property type="entry name" value="CYSTEINE--TRNA LIGASE, CYTOPLASMIC"/>
    <property type="match status" value="1"/>
</dbReference>
<dbReference type="AlphaFoldDB" id="A0AAF0J7U7"/>
<keyword evidence="9" id="KW-0030">Aminoacyl-tRNA synthetase</keyword>
<dbReference type="InterPro" id="IPR032678">
    <property type="entry name" value="tRNA-synt_1_cat_dom"/>
</dbReference>
<dbReference type="EMBL" id="CP119880">
    <property type="protein sequence ID" value="WFD36089.1"/>
    <property type="molecule type" value="Genomic_DNA"/>
</dbReference>
<evidence type="ECO:0000256" key="3">
    <source>
        <dbReference type="ARBA" id="ARBA00022598"/>
    </source>
</evidence>
<keyword evidence="5" id="KW-0547">Nucleotide-binding</keyword>
<evidence type="ECO:0000256" key="1">
    <source>
        <dbReference type="ARBA" id="ARBA00001947"/>
    </source>
</evidence>